<evidence type="ECO:0000256" key="9">
    <source>
        <dbReference type="HAMAP-Rule" id="MF_00417"/>
    </source>
</evidence>
<evidence type="ECO:0000256" key="3">
    <source>
        <dbReference type="ARBA" id="ARBA00004496"/>
    </source>
</evidence>
<comment type="similarity">
    <text evidence="4 9">Belongs to the peptidase C15 family.</text>
</comment>
<evidence type="ECO:0000313" key="12">
    <source>
        <dbReference type="EMBL" id="PRC91811.1"/>
    </source>
</evidence>
<feature type="active site" evidence="9 11">
    <location>
        <position position="144"/>
    </location>
</feature>
<dbReference type="PROSITE" id="PS01334">
    <property type="entry name" value="PYRASE_CYS"/>
    <property type="match status" value="1"/>
</dbReference>
<dbReference type="SUPFAM" id="SSF53182">
    <property type="entry name" value="Pyrrolidone carboxyl peptidase (pyroglutamate aminopeptidase)"/>
    <property type="match status" value="1"/>
</dbReference>
<comment type="catalytic activity">
    <reaction evidence="1 9 10">
        <text>Release of an N-terminal pyroglutamyl group from a polypeptide, the second amino acid generally not being Pro.</text>
        <dbReference type="EC" id="3.4.19.3"/>
    </reaction>
</comment>
<keyword evidence="6 9" id="KW-0645">Protease</keyword>
<evidence type="ECO:0000256" key="6">
    <source>
        <dbReference type="ARBA" id="ARBA00022670"/>
    </source>
</evidence>
<dbReference type="Proteomes" id="UP000237839">
    <property type="component" value="Unassembled WGS sequence"/>
</dbReference>
<dbReference type="HAMAP" id="MF_00417">
    <property type="entry name" value="Pyrrolid_peptidase"/>
    <property type="match status" value="1"/>
</dbReference>
<keyword evidence="13" id="KW-1185">Reference proteome</keyword>
<dbReference type="InterPro" id="IPR036440">
    <property type="entry name" value="Peptidase_C15-like_sf"/>
</dbReference>
<dbReference type="AlphaFoldDB" id="A0A2S9GVS9"/>
<dbReference type="InterPro" id="IPR033693">
    <property type="entry name" value="PGPEP1_Glu_AS"/>
</dbReference>
<dbReference type="EC" id="3.4.19.3" evidence="9"/>
<feature type="active site" evidence="9">
    <location>
        <position position="168"/>
    </location>
</feature>
<sequence length="216" mass="23091">MMKTILLTGFEPFAQSDINPSWEVARALDGWRTEQFIVHSVQLPCVFGTAQQAMIHAIEQYRPDVVIALGQAGGRCEITPERIAINIDDARIPDNAGSQPIDIPVAAAGPAAYFSTLPIKAIVQNLSANGIPSAVSQSAGTFVCNHVFYGLMHYLATKQNPARAGFIHVPSLPEQAALHPGEASMALADMLHGLRLAIQTSCSQQQDIAVTGGQIH</sequence>
<dbReference type="EMBL" id="PUGF01000019">
    <property type="protein sequence ID" value="PRC91811.1"/>
    <property type="molecule type" value="Genomic_DNA"/>
</dbReference>
<dbReference type="PANTHER" id="PTHR23402:SF1">
    <property type="entry name" value="PYROGLUTAMYL-PEPTIDASE I"/>
    <property type="match status" value="1"/>
</dbReference>
<dbReference type="GO" id="GO:0016920">
    <property type="term" value="F:pyroglutamyl-peptidase activity"/>
    <property type="evidence" value="ECO:0007669"/>
    <property type="project" value="UniProtKB-UniRule"/>
</dbReference>
<evidence type="ECO:0000256" key="5">
    <source>
        <dbReference type="ARBA" id="ARBA00022490"/>
    </source>
</evidence>
<dbReference type="NCBIfam" id="TIGR00504">
    <property type="entry name" value="pyro_pdase"/>
    <property type="match status" value="1"/>
</dbReference>
<dbReference type="InterPro" id="IPR000816">
    <property type="entry name" value="Peptidase_C15"/>
</dbReference>
<comment type="caution">
    <text evidence="12">The sequence shown here is derived from an EMBL/GenBank/DDBJ whole genome shotgun (WGS) entry which is preliminary data.</text>
</comment>
<evidence type="ECO:0000256" key="2">
    <source>
        <dbReference type="ARBA" id="ARBA00002280"/>
    </source>
</evidence>
<comment type="subcellular location">
    <subcellularLocation>
        <location evidence="3 9">Cytoplasm</location>
    </subcellularLocation>
</comment>
<evidence type="ECO:0000256" key="8">
    <source>
        <dbReference type="ARBA" id="ARBA00022807"/>
    </source>
</evidence>
<reference evidence="12 13" key="1">
    <citation type="submission" date="2018-02" db="EMBL/GenBank/DDBJ databases">
        <title>Solimicrobium silvestre gen. nov., sp. nov., isolated from alpine forest soil.</title>
        <authorList>
            <person name="Margesin R."/>
            <person name="Albuquerque L."/>
            <person name="Zhang D.-C."/>
            <person name="Froufe H.J.C."/>
            <person name="Severino R."/>
            <person name="Roxo I."/>
            <person name="Egas C."/>
            <person name="Da Costa M.S."/>
        </authorList>
    </citation>
    <scope>NUCLEOTIDE SEQUENCE [LARGE SCALE GENOMIC DNA]</scope>
    <source>
        <strain evidence="12 13">S20-91</strain>
    </source>
</reference>
<dbReference type="NCBIfam" id="NF009676">
    <property type="entry name" value="PRK13197.1"/>
    <property type="match status" value="1"/>
</dbReference>
<dbReference type="GO" id="GO:0005829">
    <property type="term" value="C:cytosol"/>
    <property type="evidence" value="ECO:0007669"/>
    <property type="project" value="InterPro"/>
</dbReference>
<dbReference type="InterPro" id="IPR029762">
    <property type="entry name" value="PGP-I_bact-type"/>
</dbReference>
<dbReference type="Gene3D" id="3.40.630.20">
    <property type="entry name" value="Peptidase C15, pyroglutamyl peptidase I-like"/>
    <property type="match status" value="1"/>
</dbReference>
<keyword evidence="8 9" id="KW-0788">Thiol protease</keyword>
<dbReference type="PANTHER" id="PTHR23402">
    <property type="entry name" value="PROTEASE FAMILY C15 PYROGLUTAMYL-PEPTIDASE I-RELATED"/>
    <property type="match status" value="1"/>
</dbReference>
<evidence type="ECO:0000313" key="13">
    <source>
        <dbReference type="Proteomes" id="UP000237839"/>
    </source>
</evidence>
<organism evidence="12 13">
    <name type="scientific">Solimicrobium silvestre</name>
    <dbReference type="NCBI Taxonomy" id="2099400"/>
    <lineage>
        <taxon>Bacteria</taxon>
        <taxon>Pseudomonadati</taxon>
        <taxon>Pseudomonadota</taxon>
        <taxon>Betaproteobacteria</taxon>
        <taxon>Burkholderiales</taxon>
        <taxon>Oxalobacteraceae</taxon>
        <taxon>Solimicrobium</taxon>
    </lineage>
</organism>
<dbReference type="InterPro" id="IPR033694">
    <property type="entry name" value="PGPEP1_Cys_AS"/>
</dbReference>
<dbReference type="PIRSF" id="PIRSF015592">
    <property type="entry name" value="Prld-crbxl_pptds"/>
    <property type="match status" value="1"/>
</dbReference>
<evidence type="ECO:0000256" key="11">
    <source>
        <dbReference type="PROSITE-ProRule" id="PRU10077"/>
    </source>
</evidence>
<dbReference type="InterPro" id="IPR016125">
    <property type="entry name" value="Peptidase_C15-like"/>
</dbReference>
<comment type="function">
    <text evidence="2 9">Removes 5-oxoproline from various penultimate amino acid residues except L-proline.</text>
</comment>
<comment type="subunit">
    <text evidence="9">Homotetramer.</text>
</comment>
<dbReference type="CDD" id="cd00501">
    <property type="entry name" value="Peptidase_C15"/>
    <property type="match status" value="1"/>
</dbReference>
<evidence type="ECO:0000256" key="7">
    <source>
        <dbReference type="ARBA" id="ARBA00022801"/>
    </source>
</evidence>
<accession>A0A2S9GVS9</accession>
<evidence type="ECO:0000256" key="10">
    <source>
        <dbReference type="PROSITE-ProRule" id="PRU10076"/>
    </source>
</evidence>
<feature type="active site" evidence="9 10">
    <location>
        <position position="81"/>
    </location>
</feature>
<keyword evidence="7 9" id="KW-0378">Hydrolase</keyword>
<dbReference type="PRINTS" id="PR00706">
    <property type="entry name" value="PYROGLUPTASE"/>
</dbReference>
<dbReference type="Pfam" id="PF01470">
    <property type="entry name" value="Peptidase_C15"/>
    <property type="match status" value="1"/>
</dbReference>
<dbReference type="RefSeq" id="WP_243405476.1">
    <property type="nucleotide sequence ID" value="NZ_PUGF01000019.1"/>
</dbReference>
<gene>
    <name evidence="9" type="primary">pcp</name>
    <name evidence="12" type="ORF">S2091_3566</name>
</gene>
<dbReference type="GO" id="GO:0006508">
    <property type="term" value="P:proteolysis"/>
    <property type="evidence" value="ECO:0007669"/>
    <property type="project" value="UniProtKB-KW"/>
</dbReference>
<protein>
    <recommendedName>
        <fullName evidence="9">Pyrrolidone-carboxylate peptidase</fullName>
        <ecNumber evidence="9">3.4.19.3</ecNumber>
    </recommendedName>
    <alternativeName>
        <fullName evidence="9">5-oxoprolyl-peptidase</fullName>
    </alternativeName>
    <alternativeName>
        <fullName evidence="9">Pyroglutamyl-peptidase I</fullName>
        <shortName evidence="9">PGP-I</shortName>
        <shortName evidence="9">Pyrase</shortName>
    </alternativeName>
</protein>
<name>A0A2S9GVS9_9BURK</name>
<evidence type="ECO:0000256" key="4">
    <source>
        <dbReference type="ARBA" id="ARBA00006641"/>
    </source>
</evidence>
<evidence type="ECO:0000256" key="1">
    <source>
        <dbReference type="ARBA" id="ARBA00001770"/>
    </source>
</evidence>
<proteinExistence type="inferred from homology"/>
<dbReference type="PROSITE" id="PS01333">
    <property type="entry name" value="PYRASE_GLU"/>
    <property type="match status" value="1"/>
</dbReference>
<keyword evidence="5 9" id="KW-0963">Cytoplasm</keyword>
<dbReference type="FunFam" id="3.40.630.20:FF:000001">
    <property type="entry name" value="Pyrrolidone-carboxylate peptidase"/>
    <property type="match status" value="1"/>
</dbReference>